<dbReference type="Proteomes" id="UP000177871">
    <property type="component" value="Unassembled WGS sequence"/>
</dbReference>
<name>A0A1F6A1C2_9BACT</name>
<reference evidence="3 4" key="1">
    <citation type="journal article" date="2016" name="Nat. Commun.">
        <title>Thousands of microbial genomes shed light on interconnected biogeochemical processes in an aquifer system.</title>
        <authorList>
            <person name="Anantharaman K."/>
            <person name="Brown C.T."/>
            <person name="Hug L.A."/>
            <person name="Sharon I."/>
            <person name="Castelle C.J."/>
            <person name="Probst A.J."/>
            <person name="Thomas B.C."/>
            <person name="Singh A."/>
            <person name="Wilkins M.J."/>
            <person name="Karaoz U."/>
            <person name="Brodie E.L."/>
            <person name="Williams K.H."/>
            <person name="Hubbard S.S."/>
            <person name="Banfield J.F."/>
        </authorList>
    </citation>
    <scope>NUCLEOTIDE SEQUENCE [LARGE SCALE GENOMIC DNA]</scope>
</reference>
<dbReference type="EMBL" id="MFJK01000014">
    <property type="protein sequence ID" value="OGG18463.1"/>
    <property type="molecule type" value="Genomic_DNA"/>
</dbReference>
<evidence type="ECO:0000313" key="3">
    <source>
        <dbReference type="EMBL" id="OGG18463.1"/>
    </source>
</evidence>
<comment type="caution">
    <text evidence="3">The sequence shown here is derived from an EMBL/GenBank/DDBJ whole genome shotgun (WGS) entry which is preliminary data.</text>
</comment>
<dbReference type="STRING" id="1798381.A2721_01600"/>
<feature type="signal peptide" evidence="1">
    <location>
        <begin position="1"/>
        <end position="28"/>
    </location>
</feature>
<dbReference type="AlphaFoldDB" id="A0A1F6A1C2"/>
<accession>A0A1F6A1C2</accession>
<keyword evidence="1" id="KW-0732">Signal</keyword>
<protein>
    <recommendedName>
        <fullName evidence="2">DUF11 domain-containing protein</fullName>
    </recommendedName>
</protein>
<sequence length="218" mass="23308">MNIRRFGPVAILLSSLFALLFLAAPTFAAVRCETQYGGGQVCVTTGQLQVNKKVWDPGGKTYVDNLVASGTYRFMAGQEVVFQVKIQNVGNTNLDNVVFTDSLPSYLVYISGSMSENLGSLAPGQTIERIIKARVINASQLPLAPSTVCDDRTTNFAEAHNPDSSDRDSSRVCVENRVLGKVTPPKVIPSTGPEQLVLLGLGLVGAAGVYLKAKIKGF</sequence>
<evidence type="ECO:0000259" key="2">
    <source>
        <dbReference type="Pfam" id="PF01345"/>
    </source>
</evidence>
<gene>
    <name evidence="3" type="ORF">A2721_01600</name>
</gene>
<evidence type="ECO:0000313" key="4">
    <source>
        <dbReference type="Proteomes" id="UP000177871"/>
    </source>
</evidence>
<dbReference type="NCBIfam" id="TIGR01451">
    <property type="entry name" value="B_ant_repeat"/>
    <property type="match status" value="1"/>
</dbReference>
<dbReference type="InterPro" id="IPR001434">
    <property type="entry name" value="OmcB-like_DUF11"/>
</dbReference>
<feature type="domain" description="DUF11" evidence="2">
    <location>
        <begin position="74"/>
        <end position="166"/>
    </location>
</feature>
<organism evidence="3 4">
    <name type="scientific">Candidatus Gottesmanbacteria bacterium RIFCSPHIGHO2_01_FULL_47_48</name>
    <dbReference type="NCBI Taxonomy" id="1798381"/>
    <lineage>
        <taxon>Bacteria</taxon>
        <taxon>Candidatus Gottesmaniibacteriota</taxon>
    </lineage>
</organism>
<feature type="chain" id="PRO_5009522946" description="DUF11 domain-containing protein" evidence="1">
    <location>
        <begin position="29"/>
        <end position="218"/>
    </location>
</feature>
<dbReference type="InterPro" id="IPR047589">
    <property type="entry name" value="DUF11_rpt"/>
</dbReference>
<evidence type="ECO:0000256" key="1">
    <source>
        <dbReference type="SAM" id="SignalP"/>
    </source>
</evidence>
<proteinExistence type="predicted"/>
<dbReference type="Pfam" id="PF01345">
    <property type="entry name" value="DUF11"/>
    <property type="match status" value="1"/>
</dbReference>